<dbReference type="AlphaFoldDB" id="A0A9X0YUH3"/>
<organism evidence="1 2">
    <name type="scientific">Oceanobacillus polygoni</name>
    <dbReference type="NCBI Taxonomy" id="1235259"/>
    <lineage>
        <taxon>Bacteria</taxon>
        <taxon>Bacillati</taxon>
        <taxon>Bacillota</taxon>
        <taxon>Bacilli</taxon>
        <taxon>Bacillales</taxon>
        <taxon>Bacillaceae</taxon>
        <taxon>Oceanobacillus</taxon>
    </lineage>
</organism>
<dbReference type="RefSeq" id="WP_149474314.1">
    <property type="nucleotide sequence ID" value="NZ_JAGGMB010000012.1"/>
</dbReference>
<evidence type="ECO:0000313" key="1">
    <source>
        <dbReference type="EMBL" id="MBP2079082.1"/>
    </source>
</evidence>
<dbReference type="OrthoDB" id="2721053at2"/>
<protein>
    <submittedName>
        <fullName evidence="1">Uncharacterized protein</fullName>
    </submittedName>
</protein>
<keyword evidence="2" id="KW-1185">Reference proteome</keyword>
<sequence length="77" mass="8767">MEARKGKRNLAMLASAVGGVSLGWLAVDYISKRQRREANESIIGRVKNFEKKLYADGEKRANEMQRIKQEVEEAVDE</sequence>
<gene>
    <name evidence="1" type="ORF">J2Z64_003351</name>
</gene>
<dbReference type="EMBL" id="JAGGMB010000012">
    <property type="protein sequence ID" value="MBP2079082.1"/>
    <property type="molecule type" value="Genomic_DNA"/>
</dbReference>
<reference evidence="1" key="1">
    <citation type="submission" date="2021-03" db="EMBL/GenBank/DDBJ databases">
        <title>Genomic Encyclopedia of Type Strains, Phase IV (KMG-IV): sequencing the most valuable type-strain genomes for metagenomic binning, comparative biology and taxonomic classification.</title>
        <authorList>
            <person name="Goeker M."/>
        </authorList>
    </citation>
    <scope>NUCLEOTIDE SEQUENCE</scope>
    <source>
        <strain evidence="1">DSM 107338</strain>
    </source>
</reference>
<name>A0A9X0YUH3_9BACI</name>
<comment type="caution">
    <text evidence="1">The sequence shown here is derived from an EMBL/GenBank/DDBJ whole genome shotgun (WGS) entry which is preliminary data.</text>
</comment>
<dbReference type="Proteomes" id="UP001138793">
    <property type="component" value="Unassembled WGS sequence"/>
</dbReference>
<accession>A0A9X0YUH3</accession>
<evidence type="ECO:0000313" key="2">
    <source>
        <dbReference type="Proteomes" id="UP001138793"/>
    </source>
</evidence>
<proteinExistence type="predicted"/>